<feature type="binding site" evidence="4">
    <location>
        <position position="113"/>
    </location>
    <ligand>
        <name>(6R)-10-formyltetrahydrofolate</name>
        <dbReference type="ChEBI" id="CHEBI:195366"/>
    </ligand>
</feature>
<gene>
    <name evidence="4 6" type="primary">purN</name>
    <name evidence="6" type="ORF">GRI43_01800</name>
</gene>
<dbReference type="GO" id="GO:0006189">
    <property type="term" value="P:'de novo' IMP biosynthetic process"/>
    <property type="evidence" value="ECO:0007669"/>
    <property type="project" value="UniProtKB-UniRule"/>
</dbReference>
<dbReference type="Pfam" id="PF00551">
    <property type="entry name" value="Formyl_trans_N"/>
    <property type="match status" value="1"/>
</dbReference>
<keyword evidence="2 4" id="KW-0808">Transferase</keyword>
<dbReference type="OrthoDB" id="9806170at2"/>
<dbReference type="GO" id="GO:0005829">
    <property type="term" value="C:cytosol"/>
    <property type="evidence" value="ECO:0007669"/>
    <property type="project" value="TreeGrafter"/>
</dbReference>
<comment type="pathway">
    <text evidence="1 4">Purine metabolism; IMP biosynthesis via de novo pathway; N(2)-formyl-N(1)-(5-phospho-D-ribosyl)glycinamide from N(1)-(5-phospho-D-ribosyl)glycinamide (10-formyl THF route): step 1/1.</text>
</comment>
<dbReference type="InterPro" id="IPR058532">
    <property type="entry name" value="YjbR/MT2646/Rv2570-like"/>
</dbReference>
<feature type="binding site" evidence="4">
    <location>
        <begin position="19"/>
        <end position="21"/>
    </location>
    <ligand>
        <name>N(1)-(5-phospho-beta-D-ribosyl)glycinamide</name>
        <dbReference type="ChEBI" id="CHEBI:143788"/>
    </ligand>
</feature>
<dbReference type="PANTHER" id="PTHR43369:SF2">
    <property type="entry name" value="PHOSPHORIBOSYLGLYCINAMIDE FORMYLTRANSFERASE"/>
    <property type="match status" value="1"/>
</dbReference>
<name>A0A6I4UX25_9SPHN</name>
<dbReference type="NCBIfam" id="TIGR00639">
    <property type="entry name" value="PurN"/>
    <property type="match status" value="1"/>
</dbReference>
<protein>
    <recommendedName>
        <fullName evidence="4">Phosphoribosylglycinamide formyltransferase</fullName>
        <ecNumber evidence="4">2.1.2.2</ecNumber>
    </recommendedName>
    <alternativeName>
        <fullName evidence="4">5'-phosphoribosylglycinamide transformylase</fullName>
    </alternativeName>
    <alternativeName>
        <fullName evidence="4">GAR transformylase</fullName>
        <shortName evidence="4">GART</shortName>
    </alternativeName>
</protein>
<dbReference type="UniPathway" id="UPA00074">
    <property type="reaction ID" value="UER00126"/>
</dbReference>
<feature type="binding site" evidence="4">
    <location>
        <begin position="96"/>
        <end position="99"/>
    </location>
    <ligand>
        <name>(6R)-10-formyltetrahydrofolate</name>
        <dbReference type="ChEBI" id="CHEBI:195366"/>
    </ligand>
</feature>
<dbReference type="InterPro" id="IPR038056">
    <property type="entry name" value="YjbR-like_sf"/>
</dbReference>
<evidence type="ECO:0000256" key="3">
    <source>
        <dbReference type="ARBA" id="ARBA00022755"/>
    </source>
</evidence>
<sequence length="325" mass="35732">MPETASAKVKTAIFISGGGTNMAALLYASRLPNSAYEVVLVASNVPDASGLGLAAAEGVGTFARSHQGMSRPDHDAVMEQAARDAGAECIILAGYMRILTPEFTERWQGRMLNIHPSLLPKYRGLETHKRAIEAGDKVHGASVHLVSSELDAGEVLGQIEVRITQGDTPETLADRVKIAEHQLYPRVVNEYLGRANDPEHLLQKIRDLALALPGTHERESHGSPGWRVGTEKSGKYFAHFNDQHHGSEHIALLVKTDSMDELLGLVETHPHAYFKPAYYGASGWIGVILNRSGVEWDHVADWLERSWRNVAPRQFTKLHDAADQF</sequence>
<dbReference type="AlphaFoldDB" id="A0A6I4UX25"/>
<feature type="site" description="Raises pKa of active site His" evidence="4">
    <location>
        <position position="151"/>
    </location>
</feature>
<dbReference type="InterPro" id="IPR002376">
    <property type="entry name" value="Formyl_transf_N"/>
</dbReference>
<proteinExistence type="inferred from homology"/>
<comment type="function">
    <text evidence="4">Catalyzes the transfer of a formyl group from 10-formyltetrahydrofolate to 5-phospho-ribosyl-glycinamide (GAR), producing 5-phospho-ribosyl-N-formylglycinamide (FGAR) and tetrahydrofolate.</text>
</comment>
<keyword evidence="3 4" id="KW-0658">Purine biosynthesis</keyword>
<dbReference type="SUPFAM" id="SSF142906">
    <property type="entry name" value="YjbR-like"/>
    <property type="match status" value="1"/>
</dbReference>
<dbReference type="HAMAP" id="MF_01930">
    <property type="entry name" value="PurN"/>
    <property type="match status" value="1"/>
</dbReference>
<evidence type="ECO:0000313" key="7">
    <source>
        <dbReference type="Proteomes" id="UP000471435"/>
    </source>
</evidence>
<dbReference type="GO" id="GO:0004644">
    <property type="term" value="F:phosphoribosylglycinamide formyltransferase activity"/>
    <property type="evidence" value="ECO:0007669"/>
    <property type="project" value="UniProtKB-UniRule"/>
</dbReference>
<reference evidence="6 7" key="1">
    <citation type="submission" date="2019-12" db="EMBL/GenBank/DDBJ databases">
        <title>Genomic-based taxomic classification of the family Erythrobacteraceae.</title>
        <authorList>
            <person name="Xu L."/>
        </authorList>
    </citation>
    <scope>NUCLEOTIDE SEQUENCE [LARGE SCALE GENOMIC DNA]</scope>
    <source>
        <strain evidence="6 7">SW-109</strain>
    </source>
</reference>
<dbReference type="Pfam" id="PF04237">
    <property type="entry name" value="YjbR"/>
    <property type="match status" value="1"/>
</dbReference>
<evidence type="ECO:0000256" key="1">
    <source>
        <dbReference type="ARBA" id="ARBA00005054"/>
    </source>
</evidence>
<dbReference type="CDD" id="cd08645">
    <property type="entry name" value="FMT_core_GART"/>
    <property type="match status" value="1"/>
</dbReference>
<dbReference type="InterPro" id="IPR004607">
    <property type="entry name" value="GART"/>
</dbReference>
<keyword evidence="7" id="KW-1185">Reference proteome</keyword>
<comment type="similarity">
    <text evidence="4">Belongs to the GART family.</text>
</comment>
<evidence type="ECO:0000256" key="4">
    <source>
        <dbReference type="HAMAP-Rule" id="MF_01930"/>
    </source>
</evidence>
<dbReference type="PANTHER" id="PTHR43369">
    <property type="entry name" value="PHOSPHORIBOSYLGLYCINAMIDE FORMYLTRANSFERASE"/>
    <property type="match status" value="1"/>
</dbReference>
<comment type="caution">
    <text evidence="6">The sequence shown here is derived from an EMBL/GenBank/DDBJ whole genome shotgun (WGS) entry which is preliminary data.</text>
</comment>
<dbReference type="Gene3D" id="3.40.50.170">
    <property type="entry name" value="Formyl transferase, N-terminal domain"/>
    <property type="match status" value="1"/>
</dbReference>
<comment type="catalytic activity">
    <reaction evidence="4">
        <text>N(1)-(5-phospho-beta-D-ribosyl)glycinamide + (6R)-10-formyltetrahydrofolate = N(2)-formyl-N(1)-(5-phospho-beta-D-ribosyl)glycinamide + (6S)-5,6,7,8-tetrahydrofolate + H(+)</text>
        <dbReference type="Rhea" id="RHEA:15053"/>
        <dbReference type="ChEBI" id="CHEBI:15378"/>
        <dbReference type="ChEBI" id="CHEBI:57453"/>
        <dbReference type="ChEBI" id="CHEBI:143788"/>
        <dbReference type="ChEBI" id="CHEBI:147286"/>
        <dbReference type="ChEBI" id="CHEBI:195366"/>
        <dbReference type="EC" id="2.1.2.2"/>
    </reaction>
</comment>
<feature type="binding site" evidence="4">
    <location>
        <position position="71"/>
    </location>
    <ligand>
        <name>(6R)-10-formyltetrahydrofolate</name>
        <dbReference type="ChEBI" id="CHEBI:195366"/>
    </ligand>
</feature>
<organism evidence="6 7">
    <name type="scientific">Pontixanthobacter luteolus</name>
    <dbReference type="NCBI Taxonomy" id="295089"/>
    <lineage>
        <taxon>Bacteria</taxon>
        <taxon>Pseudomonadati</taxon>
        <taxon>Pseudomonadota</taxon>
        <taxon>Alphaproteobacteria</taxon>
        <taxon>Sphingomonadales</taxon>
        <taxon>Erythrobacteraceae</taxon>
        <taxon>Pontixanthobacter</taxon>
    </lineage>
</organism>
<evidence type="ECO:0000256" key="2">
    <source>
        <dbReference type="ARBA" id="ARBA00022679"/>
    </source>
</evidence>
<dbReference type="InterPro" id="IPR036477">
    <property type="entry name" value="Formyl_transf_N_sf"/>
</dbReference>
<feature type="active site" description="Proton donor" evidence="4">
    <location>
        <position position="115"/>
    </location>
</feature>
<dbReference type="Proteomes" id="UP000471435">
    <property type="component" value="Unassembled WGS sequence"/>
</dbReference>
<accession>A0A6I4UX25</accession>
<dbReference type="Gene3D" id="3.90.1150.30">
    <property type="match status" value="1"/>
</dbReference>
<dbReference type="EMBL" id="WTYP01000001">
    <property type="protein sequence ID" value="MXP46125.1"/>
    <property type="molecule type" value="Genomic_DNA"/>
</dbReference>
<dbReference type="SUPFAM" id="SSF53328">
    <property type="entry name" value="Formyltransferase"/>
    <property type="match status" value="1"/>
</dbReference>
<dbReference type="EC" id="2.1.2.2" evidence="4"/>
<evidence type="ECO:0000313" key="6">
    <source>
        <dbReference type="EMBL" id="MXP46125.1"/>
    </source>
</evidence>
<evidence type="ECO:0000259" key="5">
    <source>
        <dbReference type="Pfam" id="PF00551"/>
    </source>
</evidence>
<feature type="domain" description="Formyl transferase N-terminal" evidence="5">
    <location>
        <begin position="10"/>
        <end position="188"/>
    </location>
</feature>